<evidence type="ECO:0000313" key="8">
    <source>
        <dbReference type="Proteomes" id="UP000009320"/>
    </source>
</evidence>
<feature type="active site" evidence="6">
    <location>
        <position position="70"/>
    </location>
</feature>
<evidence type="ECO:0000256" key="3">
    <source>
        <dbReference type="ARBA" id="ARBA00022801"/>
    </source>
</evidence>
<dbReference type="GO" id="GO:0070005">
    <property type="term" value="F:cysteine-type aminopeptidase activity"/>
    <property type="evidence" value="ECO:0007669"/>
    <property type="project" value="InterPro"/>
</dbReference>
<dbReference type="RefSeq" id="WP_008470591.1">
    <property type="nucleotide sequence ID" value="NZ_AYZP01000022.1"/>
</dbReference>
<keyword evidence="8" id="KW-1185">Reference proteome</keyword>
<dbReference type="PANTHER" id="PTHR10363:SF2">
    <property type="entry name" value="BLEOMYCIN HYDROLASE"/>
    <property type="match status" value="1"/>
</dbReference>
<dbReference type="STRING" id="1423758.FC41_GL001152"/>
<evidence type="ECO:0000256" key="5">
    <source>
        <dbReference type="PIRNR" id="PIRNR005700"/>
    </source>
</evidence>
<dbReference type="Gene3D" id="3.90.70.10">
    <property type="entry name" value="Cysteine proteinases"/>
    <property type="match status" value="1"/>
</dbReference>
<proteinExistence type="inferred from homology"/>
<comment type="subcellular location">
    <subcellularLocation>
        <location evidence="1">Cytoplasm</location>
    </subcellularLocation>
</comment>
<accession>I7L9W0</accession>
<sequence length="442" mass="51681">MLQDLDPEDLKKMRSDFLENDKYRNTQNAVMENGIKKSITNKSVIESHPFVFSIDVDSDDVMNQKHSGRCWMFSAMNFIRHHVEKEHHMKNFELSTDYMFFYDKLERANYFYHNVIDTADQPLSDRKVNWLMHTPQQDGGDWSLLVSLMEKYGVVPASVMGETAVSANTTELNFAFNRKLQKDAMKLRNLVNSDASDEKLASELRRMNSENYKILAISFGTPPEKFNFSYRDENNQYHTIGEVTPLEFFKKFVDINLNDYVELMNIPGLGYKYNQVYTIQLSKNMVDGIENRYLNVSMDEMNKLMLEQLKDGTPVWFGCDVLQEYNRPTGSLELGLYDWKRSFGFSLGKDKAERFEYGESLPTHAMLICGVELHDNKPINWKIQNSWGNKVGHLGYFMMGEKWMNAYTYEIVINKKYLSDQQLSAYDKEPIELPYYNAFNPI</sequence>
<dbReference type="OrthoDB" id="1111399at2"/>
<dbReference type="Pfam" id="PF03051">
    <property type="entry name" value="Peptidase_C1_2"/>
    <property type="match status" value="1"/>
</dbReference>
<dbReference type="MEROPS" id="C01.086"/>
<evidence type="ECO:0000256" key="2">
    <source>
        <dbReference type="ARBA" id="ARBA00022670"/>
    </source>
</evidence>
<dbReference type="eggNOG" id="COG3579">
    <property type="taxonomic scope" value="Bacteria"/>
</dbReference>
<keyword evidence="3 5" id="KW-0378">Hydrolase</keyword>
<dbReference type="GO" id="GO:0006508">
    <property type="term" value="P:proteolysis"/>
    <property type="evidence" value="ECO:0007669"/>
    <property type="project" value="UniProtKB-KW"/>
</dbReference>
<keyword evidence="5" id="KW-0031">Aminopeptidase</keyword>
<dbReference type="EMBL" id="CAKE01000008">
    <property type="protein sequence ID" value="CCI81724.1"/>
    <property type="molecule type" value="Genomic_DNA"/>
</dbReference>
<dbReference type="InterPro" id="IPR038765">
    <property type="entry name" value="Papain-like_cys_pep_sf"/>
</dbReference>
<dbReference type="InterPro" id="IPR000169">
    <property type="entry name" value="Pept_cys_AS"/>
</dbReference>
<dbReference type="GO" id="GO:0043418">
    <property type="term" value="P:homocysteine catabolic process"/>
    <property type="evidence" value="ECO:0007669"/>
    <property type="project" value="TreeGrafter"/>
</dbReference>
<dbReference type="GO" id="GO:0009636">
    <property type="term" value="P:response to toxic substance"/>
    <property type="evidence" value="ECO:0007669"/>
    <property type="project" value="TreeGrafter"/>
</dbReference>
<dbReference type="SUPFAM" id="SSF54001">
    <property type="entry name" value="Cysteine proteinases"/>
    <property type="match status" value="1"/>
</dbReference>
<feature type="active site" evidence="6">
    <location>
        <position position="364"/>
    </location>
</feature>
<feature type="active site" evidence="6">
    <location>
        <position position="385"/>
    </location>
</feature>
<dbReference type="Proteomes" id="UP000009320">
    <property type="component" value="Unassembled WGS sequence"/>
</dbReference>
<dbReference type="PATRIC" id="fig|1423758.3.peg.1165"/>
<dbReference type="InterPro" id="IPR004134">
    <property type="entry name" value="Peptidase_C1B"/>
</dbReference>
<name>I7L9W0_9LACO</name>
<evidence type="ECO:0000256" key="6">
    <source>
        <dbReference type="PIRSR" id="PIRSR005700-1"/>
    </source>
</evidence>
<protein>
    <recommendedName>
        <fullName evidence="5">Aminopeptidase</fullName>
    </recommendedName>
</protein>
<reference evidence="7 8" key="1">
    <citation type="submission" date="2012-06" db="EMBL/GenBank/DDBJ databases">
        <title>Draft Genome Sequence of Lactobacillus hominis Strain CRBIP 24.179T, isolated from human intestine.</title>
        <authorList>
            <person name="Cousin S."/>
            <person name="Ma L."/>
            <person name="Bizet C."/>
            <person name="Loux V."/>
            <person name="Bouchier C."/>
            <person name="Clermont D."/>
            <person name="Creno S."/>
        </authorList>
    </citation>
    <scope>NUCLEOTIDE SEQUENCE [LARGE SCALE GENOMIC DNA]</scope>
    <source>
        <strain evidence="8">CRBIP 24.179T</strain>
    </source>
</reference>
<dbReference type="AlphaFoldDB" id="I7L9W0"/>
<dbReference type="PIRSF" id="PIRSF005700">
    <property type="entry name" value="PepC"/>
    <property type="match status" value="1"/>
</dbReference>
<keyword evidence="2 5" id="KW-0645">Protease</keyword>
<evidence type="ECO:0000256" key="4">
    <source>
        <dbReference type="ARBA" id="ARBA00022807"/>
    </source>
</evidence>
<organism evidence="7 8">
    <name type="scientific">Lactobacillus hominis DSM 23910 = CRBIP 24.179</name>
    <dbReference type="NCBI Taxonomy" id="1423758"/>
    <lineage>
        <taxon>Bacteria</taxon>
        <taxon>Bacillati</taxon>
        <taxon>Bacillota</taxon>
        <taxon>Bacilli</taxon>
        <taxon>Lactobacillales</taxon>
        <taxon>Lactobacillaceae</taxon>
        <taxon>Lactobacillus</taxon>
    </lineage>
</organism>
<dbReference type="GeneID" id="82846964"/>
<comment type="caution">
    <text evidence="7">The sequence shown here is derived from an EMBL/GenBank/DDBJ whole genome shotgun (WGS) entry which is preliminary data.</text>
</comment>
<dbReference type="GO" id="GO:0005737">
    <property type="term" value="C:cytoplasm"/>
    <property type="evidence" value="ECO:0007669"/>
    <property type="project" value="UniProtKB-SubCell"/>
</dbReference>
<dbReference type="PROSITE" id="PS00139">
    <property type="entry name" value="THIOL_PROTEASE_CYS"/>
    <property type="match status" value="1"/>
</dbReference>
<comment type="similarity">
    <text evidence="5">Belongs to the peptidase C1 family.</text>
</comment>
<dbReference type="PANTHER" id="PTHR10363">
    <property type="entry name" value="BLEOMYCIN HYDROLASE"/>
    <property type="match status" value="1"/>
</dbReference>
<dbReference type="CDD" id="cd00585">
    <property type="entry name" value="Peptidase_C1B"/>
    <property type="match status" value="1"/>
</dbReference>
<gene>
    <name evidence="7" type="ORF">BN55_00015</name>
</gene>
<evidence type="ECO:0000313" key="7">
    <source>
        <dbReference type="EMBL" id="CCI81724.1"/>
    </source>
</evidence>
<keyword evidence="4 5" id="KW-0788">Thiol protease</keyword>
<evidence type="ECO:0000256" key="1">
    <source>
        <dbReference type="ARBA" id="ARBA00004496"/>
    </source>
</evidence>